<dbReference type="PANTHER" id="PTHR47326">
    <property type="entry name" value="TRANSPOSABLE ELEMENT TC3 TRANSPOSASE-LIKE PROTEIN"/>
    <property type="match status" value="1"/>
</dbReference>
<reference evidence="1 2" key="1">
    <citation type="journal article" date="2019" name="Sci. Rep.">
        <title>Orb-weaving spider Araneus ventricosus genome elucidates the spidroin gene catalogue.</title>
        <authorList>
            <person name="Kono N."/>
            <person name="Nakamura H."/>
            <person name="Ohtoshi R."/>
            <person name="Moran D.A.P."/>
            <person name="Shinohara A."/>
            <person name="Yoshida Y."/>
            <person name="Fujiwara M."/>
            <person name="Mori M."/>
            <person name="Tomita M."/>
            <person name="Arakawa K."/>
        </authorList>
    </citation>
    <scope>NUCLEOTIDE SEQUENCE [LARGE SCALE GENOMIC DNA]</scope>
</reference>
<accession>A0A4Y2T3Q6</accession>
<keyword evidence="2" id="KW-1185">Reference proteome</keyword>
<proteinExistence type="predicted"/>
<dbReference type="Proteomes" id="UP000499080">
    <property type="component" value="Unassembled WGS sequence"/>
</dbReference>
<sequence length="116" mass="13712">MCRKALKKMIAKFEETEELGELKRREWKRLSNESAEEVALVVVERVSVSQYSSTSARTLSRDLSLPWSRVRNILRSTVKWYPYKIQVVQTLNADPDKRIQFCRMFLARIAVYNSWP</sequence>
<gene>
    <name evidence="1" type="ORF">AVEN_106561_1</name>
</gene>
<dbReference type="PANTHER" id="PTHR47326:SF1">
    <property type="entry name" value="HTH PSQ-TYPE DOMAIN-CONTAINING PROTEIN"/>
    <property type="match status" value="1"/>
</dbReference>
<dbReference type="AlphaFoldDB" id="A0A4Y2T3Q6"/>
<evidence type="ECO:0000313" key="2">
    <source>
        <dbReference type="Proteomes" id="UP000499080"/>
    </source>
</evidence>
<dbReference type="EMBL" id="BGPR01025548">
    <property type="protein sequence ID" value="GBN94550.1"/>
    <property type="molecule type" value="Genomic_DNA"/>
</dbReference>
<name>A0A4Y2T3Q6_ARAVE</name>
<comment type="caution">
    <text evidence="1">The sequence shown here is derived from an EMBL/GenBank/DDBJ whole genome shotgun (WGS) entry which is preliminary data.</text>
</comment>
<organism evidence="1 2">
    <name type="scientific">Araneus ventricosus</name>
    <name type="common">Orbweaver spider</name>
    <name type="synonym">Epeira ventricosa</name>
    <dbReference type="NCBI Taxonomy" id="182803"/>
    <lineage>
        <taxon>Eukaryota</taxon>
        <taxon>Metazoa</taxon>
        <taxon>Ecdysozoa</taxon>
        <taxon>Arthropoda</taxon>
        <taxon>Chelicerata</taxon>
        <taxon>Arachnida</taxon>
        <taxon>Araneae</taxon>
        <taxon>Araneomorphae</taxon>
        <taxon>Entelegynae</taxon>
        <taxon>Araneoidea</taxon>
        <taxon>Araneidae</taxon>
        <taxon>Araneus</taxon>
    </lineage>
</organism>
<protein>
    <submittedName>
        <fullName evidence="1">Uncharacterized protein</fullName>
    </submittedName>
</protein>
<evidence type="ECO:0000313" key="1">
    <source>
        <dbReference type="EMBL" id="GBN94550.1"/>
    </source>
</evidence>